<organism evidence="12 13">
    <name type="scientific">Estrella lausannensis</name>
    <dbReference type="NCBI Taxonomy" id="483423"/>
    <lineage>
        <taxon>Bacteria</taxon>
        <taxon>Pseudomonadati</taxon>
        <taxon>Chlamydiota</taxon>
        <taxon>Chlamydiia</taxon>
        <taxon>Parachlamydiales</taxon>
        <taxon>Candidatus Criblamydiaceae</taxon>
        <taxon>Estrella</taxon>
    </lineage>
</organism>
<dbReference type="GO" id="GO:0004134">
    <property type="term" value="F:4-alpha-glucanotransferase activity"/>
    <property type="evidence" value="ECO:0007669"/>
    <property type="project" value="UniProtKB-EC"/>
</dbReference>
<evidence type="ECO:0000256" key="7">
    <source>
        <dbReference type="ARBA" id="ARBA00022676"/>
    </source>
</evidence>
<evidence type="ECO:0000256" key="3">
    <source>
        <dbReference type="ARBA" id="ARBA00005684"/>
    </source>
</evidence>
<evidence type="ECO:0000256" key="6">
    <source>
        <dbReference type="ARBA" id="ARBA00022490"/>
    </source>
</evidence>
<dbReference type="PANTHER" id="PTHR32518">
    <property type="match status" value="1"/>
</dbReference>
<keyword evidence="9" id="KW-0119">Carbohydrate metabolism</keyword>
<dbReference type="EMBL" id="CWGJ01000011">
    <property type="protein sequence ID" value="CRX38217.1"/>
    <property type="molecule type" value="Genomic_DNA"/>
</dbReference>
<reference evidence="13" key="1">
    <citation type="submission" date="2015-06" db="EMBL/GenBank/DDBJ databases">
        <authorList>
            <person name="Bertelli C."/>
        </authorList>
    </citation>
    <scope>NUCLEOTIDE SEQUENCE [LARGE SCALE GENOMIC DNA]</scope>
    <source>
        <strain evidence="13">CRIB-30</strain>
    </source>
</reference>
<name>A0A0H5DP98_9BACT</name>
<dbReference type="AlphaFoldDB" id="A0A0H5DP98"/>
<proteinExistence type="inferred from homology"/>
<evidence type="ECO:0000256" key="5">
    <source>
        <dbReference type="ARBA" id="ARBA00020295"/>
    </source>
</evidence>
<dbReference type="SUPFAM" id="SSF51445">
    <property type="entry name" value="(Trans)glycosidases"/>
    <property type="match status" value="1"/>
</dbReference>
<dbReference type="PANTHER" id="PTHR32518:SF3">
    <property type="entry name" value="4-ALPHA-GLUCANOTRANSFERASE"/>
    <property type="match status" value="1"/>
</dbReference>
<dbReference type="Pfam" id="PF02446">
    <property type="entry name" value="Glyco_hydro_77"/>
    <property type="match status" value="1"/>
</dbReference>
<dbReference type="InterPro" id="IPR003385">
    <property type="entry name" value="Glyco_hydro_77"/>
</dbReference>
<dbReference type="Proteomes" id="UP000220251">
    <property type="component" value="Unassembled WGS sequence"/>
</dbReference>
<protein>
    <recommendedName>
        <fullName evidence="5">4-alpha-glucanotransferase</fullName>
        <ecNumber evidence="4">2.4.1.25</ecNumber>
    </recommendedName>
    <alternativeName>
        <fullName evidence="10">Amylomaltase</fullName>
    </alternativeName>
    <alternativeName>
        <fullName evidence="11">Disproportionating enzyme</fullName>
    </alternativeName>
</protein>
<comment type="similarity">
    <text evidence="3">Belongs to the disproportionating enzyme family.</text>
</comment>
<evidence type="ECO:0000256" key="10">
    <source>
        <dbReference type="ARBA" id="ARBA00031423"/>
    </source>
</evidence>
<dbReference type="OrthoDB" id="9811841at2"/>
<accession>A0A0H5DP98</accession>
<comment type="subcellular location">
    <subcellularLocation>
        <location evidence="2">Cytoplasm</location>
    </subcellularLocation>
</comment>
<evidence type="ECO:0000313" key="12">
    <source>
        <dbReference type="EMBL" id="CRX38217.1"/>
    </source>
</evidence>
<evidence type="ECO:0000313" key="13">
    <source>
        <dbReference type="Proteomes" id="UP000220251"/>
    </source>
</evidence>
<dbReference type="GO" id="GO:0005737">
    <property type="term" value="C:cytoplasm"/>
    <property type="evidence" value="ECO:0007669"/>
    <property type="project" value="UniProtKB-SubCell"/>
</dbReference>
<keyword evidence="13" id="KW-1185">Reference proteome</keyword>
<dbReference type="GO" id="GO:0005975">
    <property type="term" value="P:carbohydrate metabolic process"/>
    <property type="evidence" value="ECO:0007669"/>
    <property type="project" value="InterPro"/>
</dbReference>
<sequence length="508" mass="57862">MTLPKDLAAKKQWETIGFRHHHGIAVPLFSLWSEKSTGVGEYLDLLPLIDWCQEVGFNIIQLLPLNDTQGEASPYSAVSAFALNPIHLSLSALRGFDGGRIKKSINRGAIDYPSVMKMKEAFLRDLFEQEGRAFMQSGRYQKFLDLHPWLEGFSLYKAIRMRGDEALGEGKIEVNNALLEDADYHAFVQYLCFQQMSEVRDYAEAKGILIKGDVPILIAERSADVVLNEDLFRIDLTAGAPPDTYCKDGQNWGFPLYDWDRAQDKILAWWKERLEVVAGIYHLYRLDHVVGLFRIWGVPPGEKPTQGFFVPRDESLWIPRGTKVIRSFLNECPLLPIAEDLGTVPQEVRSTLQQLGVPGTKVLRWEFTDPVNPIFTPVSSYPAMSMATIATHDTETMKSWWESNKLAAQAFAEANSILYSERYDDQMREAVLRLSHGGSSLFHINPLQEYFPETSPLFFESEESARINDPANDRRALNWRVRFKEPVERIALDKSLKKMVKAVLTGER</sequence>
<evidence type="ECO:0000256" key="9">
    <source>
        <dbReference type="ARBA" id="ARBA00023277"/>
    </source>
</evidence>
<evidence type="ECO:0000256" key="1">
    <source>
        <dbReference type="ARBA" id="ARBA00000439"/>
    </source>
</evidence>
<keyword evidence="7 12" id="KW-0328">Glycosyltransferase</keyword>
<gene>
    <name evidence="12" type="primary">malQ</name>
    <name evidence="12" type="ORF">ELAC_0868</name>
</gene>
<keyword evidence="6" id="KW-0963">Cytoplasm</keyword>
<keyword evidence="8 12" id="KW-0808">Transferase</keyword>
<dbReference type="InterPro" id="IPR017853">
    <property type="entry name" value="GH"/>
</dbReference>
<comment type="catalytic activity">
    <reaction evidence="1">
        <text>Transfers a segment of a (1-&gt;4)-alpha-D-glucan to a new position in an acceptor, which may be glucose or a (1-&gt;4)-alpha-D-glucan.</text>
        <dbReference type="EC" id="2.4.1.25"/>
    </reaction>
</comment>
<dbReference type="Gene3D" id="3.20.20.80">
    <property type="entry name" value="Glycosidases"/>
    <property type="match status" value="1"/>
</dbReference>
<evidence type="ECO:0000256" key="2">
    <source>
        <dbReference type="ARBA" id="ARBA00004496"/>
    </source>
</evidence>
<evidence type="ECO:0000256" key="11">
    <source>
        <dbReference type="ARBA" id="ARBA00031501"/>
    </source>
</evidence>
<dbReference type="RefSeq" id="WP_098038066.1">
    <property type="nucleotide sequence ID" value="NZ_CWGJ01000011.1"/>
</dbReference>
<evidence type="ECO:0000256" key="4">
    <source>
        <dbReference type="ARBA" id="ARBA00012560"/>
    </source>
</evidence>
<dbReference type="EC" id="2.4.1.25" evidence="4"/>
<evidence type="ECO:0000256" key="8">
    <source>
        <dbReference type="ARBA" id="ARBA00022679"/>
    </source>
</evidence>